<keyword evidence="2" id="KW-0408">Iron</keyword>
<feature type="compositionally biased region" description="Basic and acidic residues" evidence="5">
    <location>
        <begin position="483"/>
        <end position="496"/>
    </location>
</feature>
<feature type="coiled-coil region" evidence="4">
    <location>
        <begin position="354"/>
        <end position="425"/>
    </location>
</feature>
<evidence type="ECO:0000256" key="5">
    <source>
        <dbReference type="SAM" id="MobiDB-lite"/>
    </source>
</evidence>
<keyword evidence="8" id="KW-1185">Reference proteome</keyword>
<dbReference type="InterPro" id="IPR017900">
    <property type="entry name" value="4Fe4S_Fe_S_CS"/>
</dbReference>
<dbReference type="AlphaFoldDB" id="A0A926IGW1"/>
<dbReference type="InterPro" id="IPR037225">
    <property type="entry name" value="Nuo51_FMN-bd_sf"/>
</dbReference>
<name>A0A926IGW1_9FIRM</name>
<dbReference type="Pfam" id="PF12838">
    <property type="entry name" value="Fer4_7"/>
    <property type="match status" value="1"/>
</dbReference>
<feature type="compositionally biased region" description="Polar residues" evidence="5">
    <location>
        <begin position="451"/>
        <end position="464"/>
    </location>
</feature>
<evidence type="ECO:0000256" key="4">
    <source>
        <dbReference type="SAM" id="Coils"/>
    </source>
</evidence>
<evidence type="ECO:0000256" key="1">
    <source>
        <dbReference type="ARBA" id="ARBA00022723"/>
    </source>
</evidence>
<evidence type="ECO:0000313" key="8">
    <source>
        <dbReference type="Proteomes" id="UP000623678"/>
    </source>
</evidence>
<keyword evidence="4" id="KW-0175">Coiled coil</keyword>
<dbReference type="EMBL" id="JACRTD010000002">
    <property type="protein sequence ID" value="MBC8584505.1"/>
    <property type="molecule type" value="Genomic_DNA"/>
</dbReference>
<gene>
    <name evidence="7" type="ORF">H8705_02785</name>
</gene>
<dbReference type="InterPro" id="IPR019554">
    <property type="entry name" value="Soluble_ligand-bd"/>
</dbReference>
<feature type="domain" description="4Fe-4S ferredoxin-type" evidence="6">
    <location>
        <begin position="267"/>
        <end position="296"/>
    </location>
</feature>
<proteinExistence type="predicted"/>
<dbReference type="GO" id="GO:0016020">
    <property type="term" value="C:membrane"/>
    <property type="evidence" value="ECO:0007669"/>
    <property type="project" value="InterPro"/>
</dbReference>
<accession>A0A926IGW1</accession>
<dbReference type="PROSITE" id="PS51379">
    <property type="entry name" value="4FE4S_FER_2"/>
    <property type="match status" value="2"/>
</dbReference>
<dbReference type="SUPFAM" id="SSF142984">
    <property type="entry name" value="Nqo1 middle domain-like"/>
    <property type="match status" value="1"/>
</dbReference>
<feature type="compositionally biased region" description="Low complexity" evidence="5">
    <location>
        <begin position="514"/>
        <end position="530"/>
    </location>
</feature>
<feature type="compositionally biased region" description="Basic residues" evidence="5">
    <location>
        <begin position="544"/>
        <end position="554"/>
    </location>
</feature>
<dbReference type="InterPro" id="IPR017896">
    <property type="entry name" value="4Fe4S_Fe-S-bd"/>
</dbReference>
<dbReference type="GO" id="GO:0051539">
    <property type="term" value="F:4 iron, 4 sulfur cluster binding"/>
    <property type="evidence" value="ECO:0007669"/>
    <property type="project" value="InterPro"/>
</dbReference>
<evidence type="ECO:0000313" key="7">
    <source>
        <dbReference type="EMBL" id="MBC8584505.1"/>
    </source>
</evidence>
<dbReference type="Proteomes" id="UP000623678">
    <property type="component" value="Unassembled WGS sequence"/>
</dbReference>
<dbReference type="GO" id="GO:0046872">
    <property type="term" value="F:metal ion binding"/>
    <property type="evidence" value="ECO:0007669"/>
    <property type="project" value="UniProtKB-KW"/>
</dbReference>
<feature type="region of interest" description="Disordered" evidence="5">
    <location>
        <begin position="451"/>
        <end position="569"/>
    </location>
</feature>
<reference evidence="7" key="1">
    <citation type="submission" date="2020-08" db="EMBL/GenBank/DDBJ databases">
        <title>Genome public.</title>
        <authorList>
            <person name="Liu C."/>
            <person name="Sun Q."/>
        </authorList>
    </citation>
    <scope>NUCLEOTIDE SEQUENCE</scope>
    <source>
        <strain evidence="7">NSJ-64</strain>
    </source>
</reference>
<dbReference type="GO" id="GO:0009055">
    <property type="term" value="F:electron transfer activity"/>
    <property type="evidence" value="ECO:0007669"/>
    <property type="project" value="InterPro"/>
</dbReference>
<dbReference type="PANTHER" id="PTHR43034">
    <property type="entry name" value="ION-TRANSLOCATING OXIDOREDUCTASE COMPLEX SUBUNIT C"/>
    <property type="match status" value="1"/>
</dbReference>
<sequence>MAGFLYKGIVLEQFKEPALSRDLREFFNADTISAQMERDPVDDPQALTPQQIISIARDAHIVDERDGQLLADKLEPFLLKRSHMLVCDAIDDEPYISSQLNPLLKNQKLAAIGLQLLQKVVNTENAFFAVYKNLTDLDVKIPKEIGGFQVKRVRGGYPAEYQASKIFSGESGALVVGAGALLYLARAVLFNKPQTTAFVTVAGNCIGNPTNLEVSIGMTVNQVLERCGLIEDPSRVIIGGSMTGISVIDTEHTLVTATTRAILAFKEDVKVQNFSCIGCSRCVHVCPQGLNPFFLYRSVKLNRYFAFREFDAHMCIGCGTCSYICPAKLDLSETIMYGAEHFRRMAGSMRAMQVQQTKKEKEEMDAYLAQFMEERTLRRQAREEKRAARLAAAAQKAEQAAQKAAQDTEQAALQSLETAENIQEEAAVQELPQEISQELQTQETVQELPSNISQELSQQASLPSQDKAEQLAEPRLQQIDEELPQKLEELIEKAEEVVVSPTENETEDAEKSSLLGTVTEEVLEVEALTEPSCEEEPASQISSPKKKSLFKGWRRNSDSQSLSEGEEHK</sequence>
<evidence type="ECO:0000256" key="2">
    <source>
        <dbReference type="ARBA" id="ARBA00023004"/>
    </source>
</evidence>
<keyword evidence="1" id="KW-0479">Metal-binding</keyword>
<dbReference type="PROSITE" id="PS00198">
    <property type="entry name" value="4FE4S_FER_1"/>
    <property type="match status" value="1"/>
</dbReference>
<dbReference type="InterPro" id="IPR010208">
    <property type="entry name" value="Ion_transpt_RnfC/RsxC"/>
</dbReference>
<dbReference type="SUPFAM" id="SSF142019">
    <property type="entry name" value="Nqo1 FMN-binding domain-like"/>
    <property type="match status" value="1"/>
</dbReference>
<feature type="domain" description="4Fe-4S ferredoxin-type" evidence="6">
    <location>
        <begin position="306"/>
        <end position="334"/>
    </location>
</feature>
<dbReference type="Pfam" id="PF10531">
    <property type="entry name" value="SLBB"/>
    <property type="match status" value="1"/>
</dbReference>
<keyword evidence="3" id="KW-0411">Iron-sulfur</keyword>
<dbReference type="PANTHER" id="PTHR43034:SF2">
    <property type="entry name" value="ION-TRANSLOCATING OXIDOREDUCTASE COMPLEX SUBUNIT C"/>
    <property type="match status" value="1"/>
</dbReference>
<evidence type="ECO:0000259" key="6">
    <source>
        <dbReference type="PROSITE" id="PS51379"/>
    </source>
</evidence>
<dbReference type="RefSeq" id="WP_262394338.1">
    <property type="nucleotide sequence ID" value="NZ_JACRTD010000002.1"/>
</dbReference>
<organism evidence="7 8">
    <name type="scientific">Youxingia wuxianensis</name>
    <dbReference type="NCBI Taxonomy" id="2763678"/>
    <lineage>
        <taxon>Bacteria</taxon>
        <taxon>Bacillati</taxon>
        <taxon>Bacillota</taxon>
        <taxon>Clostridia</taxon>
        <taxon>Eubacteriales</taxon>
        <taxon>Oscillospiraceae</taxon>
        <taxon>Youxingia</taxon>
    </lineage>
</organism>
<comment type="caution">
    <text evidence="7">The sequence shown here is derived from an EMBL/GenBank/DDBJ whole genome shotgun (WGS) entry which is preliminary data.</text>
</comment>
<dbReference type="SUPFAM" id="SSF46548">
    <property type="entry name" value="alpha-helical ferredoxin"/>
    <property type="match status" value="1"/>
</dbReference>
<protein>
    <submittedName>
        <fullName evidence="7">SLBB domain-containing protein</fullName>
    </submittedName>
</protein>
<dbReference type="Gene3D" id="3.30.70.20">
    <property type="match status" value="1"/>
</dbReference>
<evidence type="ECO:0000256" key="3">
    <source>
        <dbReference type="ARBA" id="ARBA00023014"/>
    </source>
</evidence>